<protein>
    <submittedName>
        <fullName evidence="2">Uncharacterized protein</fullName>
    </submittedName>
</protein>
<keyword evidence="1" id="KW-0472">Membrane</keyword>
<name>A0ABX5GDY3_PHOLE</name>
<keyword evidence="1" id="KW-0812">Transmembrane</keyword>
<sequence length="92" mass="10315">MNLEHDTIMSLFLTVGIFMSLPWIARICRLLGRAIALYLVPATTIKLKVEGDNYHSTTRIIKLDNTDEIADVILKATGHIEKHSVLKVNKNG</sequence>
<keyword evidence="3" id="KW-1185">Reference proteome</keyword>
<reference evidence="2 3" key="1">
    <citation type="submission" date="2018-01" db="EMBL/GenBank/DDBJ databases">
        <title>Whole genome sequencing of Histamine producing bacteria.</title>
        <authorList>
            <person name="Butler K."/>
        </authorList>
    </citation>
    <scope>NUCLEOTIDE SEQUENCE [LARGE SCALE GENOMIC DNA]</scope>
    <source>
        <strain evidence="2 3">ATCC 25521</strain>
    </source>
</reference>
<feature type="transmembrane region" description="Helical" evidence="1">
    <location>
        <begin position="6"/>
        <end position="25"/>
    </location>
</feature>
<proteinExistence type="predicted"/>
<comment type="caution">
    <text evidence="2">The sequence shown here is derived from an EMBL/GenBank/DDBJ whole genome shotgun (WGS) entry which is preliminary data.</text>
</comment>
<evidence type="ECO:0000313" key="2">
    <source>
        <dbReference type="EMBL" id="PSV80337.1"/>
    </source>
</evidence>
<dbReference type="Proteomes" id="UP000241566">
    <property type="component" value="Unassembled WGS sequence"/>
</dbReference>
<keyword evidence="1" id="KW-1133">Transmembrane helix</keyword>
<dbReference type="EMBL" id="PYOI01000021">
    <property type="protein sequence ID" value="PSV80337.1"/>
    <property type="molecule type" value="Genomic_DNA"/>
</dbReference>
<evidence type="ECO:0000313" key="3">
    <source>
        <dbReference type="Proteomes" id="UP000241566"/>
    </source>
</evidence>
<dbReference type="RefSeq" id="WP_045064193.1">
    <property type="nucleotide sequence ID" value="NZ_CP131601.1"/>
</dbReference>
<accession>A0ABX5GDY3</accession>
<gene>
    <name evidence="2" type="ORF">CTM94_14255</name>
</gene>
<evidence type="ECO:0000256" key="1">
    <source>
        <dbReference type="SAM" id="Phobius"/>
    </source>
</evidence>
<organism evidence="2 3">
    <name type="scientific">Photobacterium leiognathi</name>
    <dbReference type="NCBI Taxonomy" id="553611"/>
    <lineage>
        <taxon>Bacteria</taxon>
        <taxon>Pseudomonadati</taxon>
        <taxon>Pseudomonadota</taxon>
        <taxon>Gammaproteobacteria</taxon>
        <taxon>Vibrionales</taxon>
        <taxon>Vibrionaceae</taxon>
        <taxon>Photobacterium</taxon>
    </lineage>
</organism>